<dbReference type="Proteomes" id="UP001566476">
    <property type="component" value="Unassembled WGS sequence"/>
</dbReference>
<organism evidence="2 3">
    <name type="scientific">Kineococcus mangrovi</name>
    <dbReference type="NCBI Taxonomy" id="1660183"/>
    <lineage>
        <taxon>Bacteria</taxon>
        <taxon>Bacillati</taxon>
        <taxon>Actinomycetota</taxon>
        <taxon>Actinomycetes</taxon>
        <taxon>Kineosporiales</taxon>
        <taxon>Kineosporiaceae</taxon>
        <taxon>Kineococcus</taxon>
    </lineage>
</organism>
<sequence>MSRALCVIAESTTVAVRLAPGRGGRRLFLSYAGQVPAAGEFDSLTFWMADAYAARLQLAGLAPALAAPPWDWLSGLDPDLLGRRVVSTTLDRVPPGRVFLKPALLKLVGAPAGVWDVADFRRAALADGADERLRVQHCRDLLDLDHEHRFVVCEGQVLTGSPYRVAGRAWSPSLSSDRSPEAAAFARHVVRELGPDRPPVCSLDVAWDRGNRRWLVVEANPLWASGPYACDPVAFVDAVEHANVVGVERWAWRAEETQLARARAQEPVVAVGQDEATGYAEFAA</sequence>
<evidence type="ECO:0000313" key="2">
    <source>
        <dbReference type="EMBL" id="MEZ0493282.1"/>
    </source>
</evidence>
<gene>
    <name evidence="2" type="ORF">AB2L28_13660</name>
</gene>
<dbReference type="RefSeq" id="WP_370719530.1">
    <property type="nucleotide sequence ID" value="NZ_JBGGTQ010000006.1"/>
</dbReference>
<accession>A0ABV4I3M1</accession>
<proteinExistence type="predicted"/>
<dbReference type="EMBL" id="JBGGTQ010000006">
    <property type="protein sequence ID" value="MEZ0493282.1"/>
    <property type="molecule type" value="Genomic_DNA"/>
</dbReference>
<keyword evidence="3" id="KW-1185">Reference proteome</keyword>
<evidence type="ECO:0000259" key="1">
    <source>
        <dbReference type="Pfam" id="PF18299"/>
    </source>
</evidence>
<dbReference type="Pfam" id="PF18299">
    <property type="entry name" value="R2K_2"/>
    <property type="match status" value="1"/>
</dbReference>
<name>A0ABV4I3M1_9ACTN</name>
<evidence type="ECO:0000313" key="3">
    <source>
        <dbReference type="Proteomes" id="UP001566476"/>
    </source>
</evidence>
<protein>
    <submittedName>
        <fullName evidence="2">ATP-grasp domain-containing protein</fullName>
    </submittedName>
</protein>
<feature type="domain" description="ATP-grasp" evidence="1">
    <location>
        <begin position="81"/>
        <end position="237"/>
    </location>
</feature>
<reference evidence="2 3" key="1">
    <citation type="submission" date="2024-07" db="EMBL/GenBank/DDBJ databases">
        <authorList>
            <person name="Thanompreechachai J."/>
            <person name="Duangmal K."/>
        </authorList>
    </citation>
    <scope>NUCLEOTIDE SEQUENCE [LARGE SCALE GENOMIC DNA]</scope>
    <source>
        <strain evidence="2 3">TBRC 1896</strain>
    </source>
</reference>
<comment type="caution">
    <text evidence="2">The sequence shown here is derived from an EMBL/GenBank/DDBJ whole genome shotgun (WGS) entry which is preliminary data.</text>
</comment>
<dbReference type="InterPro" id="IPR041261">
    <property type="entry name" value="R2K_2"/>
</dbReference>